<reference evidence="2 3" key="1">
    <citation type="submission" date="2018-08" db="EMBL/GenBank/DDBJ databases">
        <title>Genome analysis of the thermophilic bacterium of the candidate phylum Aminicenantes from deep subsurface aquifer revealed its physiology and ecological role.</title>
        <authorList>
            <person name="Kadnikov V.V."/>
            <person name="Mardanov A.V."/>
            <person name="Beletsky A.V."/>
            <person name="Karnachuk O.V."/>
            <person name="Ravin N.V."/>
        </authorList>
    </citation>
    <scope>NUCLEOTIDE SEQUENCE [LARGE SCALE GENOMIC DNA]</scope>
    <source>
        <strain evidence="2">BY38</strain>
    </source>
</reference>
<dbReference type="PANTHER" id="PTHR12994:SF17">
    <property type="entry name" value="LD30995P"/>
    <property type="match status" value="1"/>
</dbReference>
<comment type="catalytic activity">
    <reaction evidence="1">
        <text>an L-aminoacyl-L-amino acid + H2O = 2 an L-alpha-amino acid</text>
        <dbReference type="Rhea" id="RHEA:48940"/>
        <dbReference type="ChEBI" id="CHEBI:15377"/>
        <dbReference type="ChEBI" id="CHEBI:59869"/>
        <dbReference type="ChEBI" id="CHEBI:77460"/>
    </reaction>
</comment>
<protein>
    <recommendedName>
        <fullName evidence="1">Dipeptidase</fullName>
        <ecNumber evidence="1">3.4.-.-</ecNumber>
    </recommendedName>
</protein>
<proteinExistence type="inferred from homology"/>
<keyword evidence="1" id="KW-0378">Hydrolase</keyword>
<dbReference type="PANTHER" id="PTHR12994">
    <property type="entry name" value="SECERNIN"/>
    <property type="match status" value="1"/>
</dbReference>
<dbReference type="EMBL" id="QUAH01000009">
    <property type="protein sequence ID" value="RFT15467.1"/>
    <property type="molecule type" value="Genomic_DNA"/>
</dbReference>
<dbReference type="GO" id="GO:0006508">
    <property type="term" value="P:proteolysis"/>
    <property type="evidence" value="ECO:0007669"/>
    <property type="project" value="UniProtKB-KW"/>
</dbReference>
<comment type="similarity">
    <text evidence="1">Belongs to the peptidase C69 family.</text>
</comment>
<organism evidence="2 3">
    <name type="scientific">Candidatus Saccharicenans subterraneus</name>
    <dbReference type="NCBI Taxonomy" id="2508984"/>
    <lineage>
        <taxon>Bacteria</taxon>
        <taxon>Candidatus Aminicenantota</taxon>
        <taxon>Candidatus Aminicenantia</taxon>
        <taxon>Candidatus Aminicenantales</taxon>
        <taxon>Candidatus Saccharicenantaceae</taxon>
        <taxon>Candidatus Saccharicenans</taxon>
    </lineage>
</organism>
<dbReference type="Proteomes" id="UP000257323">
    <property type="component" value="Unassembled WGS sequence"/>
</dbReference>
<accession>A0A3E2BLF4</accession>
<dbReference type="Gene3D" id="3.60.60.10">
    <property type="entry name" value="Penicillin V Acylase, Chain A"/>
    <property type="match status" value="1"/>
</dbReference>
<dbReference type="EC" id="3.4.-.-" evidence="1"/>
<name>A0A3E2BLF4_9BACT</name>
<evidence type="ECO:0000256" key="1">
    <source>
        <dbReference type="RuleBase" id="RU364089"/>
    </source>
</evidence>
<dbReference type="Pfam" id="PF03577">
    <property type="entry name" value="Peptidase_C69"/>
    <property type="match status" value="1"/>
</dbReference>
<keyword evidence="1" id="KW-0224">Dipeptidase</keyword>
<dbReference type="GO" id="GO:0070004">
    <property type="term" value="F:cysteine-type exopeptidase activity"/>
    <property type="evidence" value="ECO:0007669"/>
    <property type="project" value="InterPro"/>
</dbReference>
<dbReference type="InterPro" id="IPR005322">
    <property type="entry name" value="Peptidase_C69"/>
</dbReference>
<evidence type="ECO:0000313" key="2">
    <source>
        <dbReference type="EMBL" id="RFT15467.1"/>
    </source>
</evidence>
<dbReference type="GO" id="GO:0016805">
    <property type="term" value="F:dipeptidase activity"/>
    <property type="evidence" value="ECO:0007669"/>
    <property type="project" value="UniProtKB-KW"/>
</dbReference>
<sequence length="495" mass="56452">MKSRSLRLTIIAILFLVMGLTLQAADRKELNCYTVLVGKKASADGSVMVAHNEDDTGDIIVNVRKIAPRNYGPEVKINLGQATYQTDGRTNGFIWIEASTQEFADSFVNEHGLVITSDACSSRENAEDYTDGGLGYMLRRIVAEKARTAREAVRLAGELVEKYGYRSSGRTYSIADKNEAWMLAVIRGRHWLAQRVPDDEVAVIPNYYTIRQVRLDDTDNFMGSPDIIEYARKNGWYDEEKDGPFDFKKAFSRPSRRDPVSDGNSLRMWRGLVILSGKDWKVEDDFPFSFKPARKVTAEMLMSLLRDHYEGTEYDATNGYKEGSPNLTKFRTICTSSTINSFVAVLDSQKPEPISILLWLALGKPDTTIYLPIYYGIEKMPEGLGAGPTNHDYELFYRQHFQPEELIAARDRLLHTRVLRFERLVEGNYGQMIQVVNKELRPLEKEYLNGQKLFESKFSQLHRRNPAAASQALDKHVTTAFDRLAKIYKKLEARY</sequence>
<evidence type="ECO:0000313" key="3">
    <source>
        <dbReference type="Proteomes" id="UP000257323"/>
    </source>
</evidence>
<gene>
    <name evidence="2" type="ORF">OP8BY_0357</name>
</gene>
<comment type="caution">
    <text evidence="2">The sequence shown here is derived from an EMBL/GenBank/DDBJ whole genome shotgun (WGS) entry which is preliminary data.</text>
</comment>
<dbReference type="AlphaFoldDB" id="A0A3E2BLF4"/>
<keyword evidence="1" id="KW-0645">Protease</keyword>